<protein>
    <submittedName>
        <fullName evidence="1">Uncharacterized protein</fullName>
    </submittedName>
</protein>
<keyword evidence="2" id="KW-1185">Reference proteome</keyword>
<reference evidence="1" key="1">
    <citation type="journal article" date="2023" name="Mol. Phylogenet. Evol.">
        <title>Genome-scale phylogeny and comparative genomics of the fungal order Sordariales.</title>
        <authorList>
            <person name="Hensen N."/>
            <person name="Bonometti L."/>
            <person name="Westerberg I."/>
            <person name="Brannstrom I.O."/>
            <person name="Guillou S."/>
            <person name="Cros-Aarteil S."/>
            <person name="Calhoun S."/>
            <person name="Haridas S."/>
            <person name="Kuo A."/>
            <person name="Mondo S."/>
            <person name="Pangilinan J."/>
            <person name="Riley R."/>
            <person name="LaButti K."/>
            <person name="Andreopoulos B."/>
            <person name="Lipzen A."/>
            <person name="Chen C."/>
            <person name="Yan M."/>
            <person name="Daum C."/>
            <person name="Ng V."/>
            <person name="Clum A."/>
            <person name="Steindorff A."/>
            <person name="Ohm R.A."/>
            <person name="Martin F."/>
            <person name="Silar P."/>
            <person name="Natvig D.O."/>
            <person name="Lalanne C."/>
            <person name="Gautier V."/>
            <person name="Ament-Velasquez S.L."/>
            <person name="Kruys A."/>
            <person name="Hutchinson M.I."/>
            <person name="Powell A.J."/>
            <person name="Barry K."/>
            <person name="Miller A.N."/>
            <person name="Grigoriev I.V."/>
            <person name="Debuchy R."/>
            <person name="Gladieux P."/>
            <person name="Hiltunen Thoren M."/>
            <person name="Johannesson H."/>
        </authorList>
    </citation>
    <scope>NUCLEOTIDE SEQUENCE</scope>
    <source>
        <strain evidence="1">PSN293</strain>
    </source>
</reference>
<evidence type="ECO:0000313" key="1">
    <source>
        <dbReference type="EMBL" id="KAK4208454.1"/>
    </source>
</evidence>
<organism evidence="1 2">
    <name type="scientific">Rhypophila decipiens</name>
    <dbReference type="NCBI Taxonomy" id="261697"/>
    <lineage>
        <taxon>Eukaryota</taxon>
        <taxon>Fungi</taxon>
        <taxon>Dikarya</taxon>
        <taxon>Ascomycota</taxon>
        <taxon>Pezizomycotina</taxon>
        <taxon>Sordariomycetes</taxon>
        <taxon>Sordariomycetidae</taxon>
        <taxon>Sordariales</taxon>
        <taxon>Naviculisporaceae</taxon>
        <taxon>Rhypophila</taxon>
    </lineage>
</organism>
<evidence type="ECO:0000313" key="2">
    <source>
        <dbReference type="Proteomes" id="UP001301769"/>
    </source>
</evidence>
<comment type="caution">
    <text evidence="1">The sequence shown here is derived from an EMBL/GenBank/DDBJ whole genome shotgun (WGS) entry which is preliminary data.</text>
</comment>
<accession>A0AAN6XXF1</accession>
<proteinExistence type="predicted"/>
<dbReference type="EMBL" id="MU858243">
    <property type="protein sequence ID" value="KAK4208454.1"/>
    <property type="molecule type" value="Genomic_DNA"/>
</dbReference>
<sequence length="240" mass="26603">MGTRTKWLDIAYLVVPDFCCFGRLFSSSIRILLPRERPHGHGITTLYGIITCQARSDLLSTAPGDTARGIISMPLASPQLFRVINHHQTDFRRTLEPQDDILLLAVPLSVTRTPGQHGRLLDSIRSRASSMLSATSKPLTPQPHHPLYLRRGRHDMVWEKVPGRLRVPPSPDYEICDQDLSRAKSSHIAPGPLFPMDVDVEHDDGAVYSLILYSVLESLMITQLHPGKTGISLASGMPCA</sequence>
<dbReference type="Proteomes" id="UP001301769">
    <property type="component" value="Unassembled WGS sequence"/>
</dbReference>
<reference evidence="1" key="2">
    <citation type="submission" date="2023-05" db="EMBL/GenBank/DDBJ databases">
        <authorList>
            <consortium name="Lawrence Berkeley National Laboratory"/>
            <person name="Steindorff A."/>
            <person name="Hensen N."/>
            <person name="Bonometti L."/>
            <person name="Westerberg I."/>
            <person name="Brannstrom I.O."/>
            <person name="Guillou S."/>
            <person name="Cros-Aarteil S."/>
            <person name="Calhoun S."/>
            <person name="Haridas S."/>
            <person name="Kuo A."/>
            <person name="Mondo S."/>
            <person name="Pangilinan J."/>
            <person name="Riley R."/>
            <person name="Labutti K."/>
            <person name="Andreopoulos B."/>
            <person name="Lipzen A."/>
            <person name="Chen C."/>
            <person name="Yanf M."/>
            <person name="Daum C."/>
            <person name="Ng V."/>
            <person name="Clum A."/>
            <person name="Ohm R."/>
            <person name="Martin F."/>
            <person name="Silar P."/>
            <person name="Natvig D."/>
            <person name="Lalanne C."/>
            <person name="Gautier V."/>
            <person name="Ament-Velasquez S.L."/>
            <person name="Kruys A."/>
            <person name="Hutchinson M.I."/>
            <person name="Powell A.J."/>
            <person name="Barry K."/>
            <person name="Miller A.N."/>
            <person name="Grigoriev I.V."/>
            <person name="Debuchy R."/>
            <person name="Gladieux P."/>
            <person name="Thoren M.H."/>
            <person name="Johannesson H."/>
        </authorList>
    </citation>
    <scope>NUCLEOTIDE SEQUENCE</scope>
    <source>
        <strain evidence="1">PSN293</strain>
    </source>
</reference>
<gene>
    <name evidence="1" type="ORF">QBC37DRAFT_452618</name>
</gene>
<dbReference type="AlphaFoldDB" id="A0AAN6XXF1"/>
<name>A0AAN6XXF1_9PEZI</name>